<dbReference type="EMBL" id="SCWB01000001">
    <property type="protein sequence ID" value="TDM13301.1"/>
    <property type="molecule type" value="Genomic_DNA"/>
</dbReference>
<dbReference type="OrthoDB" id="2402463at2"/>
<dbReference type="Proteomes" id="UP000294802">
    <property type="component" value="Unassembled WGS sequence"/>
</dbReference>
<organism evidence="1 2">
    <name type="scientific">Macrococcus lamae</name>
    <dbReference type="NCBI Taxonomy" id="198484"/>
    <lineage>
        <taxon>Bacteria</taxon>
        <taxon>Bacillati</taxon>
        <taxon>Bacillota</taxon>
        <taxon>Bacilli</taxon>
        <taxon>Bacillales</taxon>
        <taxon>Staphylococcaceae</taxon>
        <taxon>Macrococcus</taxon>
    </lineage>
</organism>
<name>A0A4R6BXU7_9STAP</name>
<proteinExistence type="predicted"/>
<dbReference type="AlphaFoldDB" id="A0A4R6BXU7"/>
<evidence type="ECO:0008006" key="3">
    <source>
        <dbReference type="Google" id="ProtNLM"/>
    </source>
</evidence>
<evidence type="ECO:0000313" key="2">
    <source>
        <dbReference type="Proteomes" id="UP000294802"/>
    </source>
</evidence>
<keyword evidence="2" id="KW-1185">Reference proteome</keyword>
<gene>
    <name evidence="1" type="ORF">ERX29_01500</name>
</gene>
<evidence type="ECO:0000313" key="1">
    <source>
        <dbReference type="EMBL" id="TDM13301.1"/>
    </source>
</evidence>
<comment type="caution">
    <text evidence="1">The sequence shown here is derived from an EMBL/GenBank/DDBJ whole genome shotgun (WGS) entry which is preliminary data.</text>
</comment>
<accession>A0A4R6BXU7</accession>
<sequence>MFKHLLSSIGIDGMTVDTLVNNNRFDTNERVEGVIHIRRDRHHIDHIELTLVERIFNDDDTSDFATYDHILEKVSIVDDGQNNVPFSFPVPTTIKSLNNQFFIITQLYIDGAVDAYDEDEIYFI</sequence>
<protein>
    <recommendedName>
        <fullName evidence="3">Sporulation protein</fullName>
    </recommendedName>
</protein>
<dbReference type="Pfam" id="PF07070">
    <property type="entry name" value="Spo0M"/>
    <property type="match status" value="1"/>
</dbReference>
<dbReference type="RefSeq" id="WP_133442908.1">
    <property type="nucleotide sequence ID" value="NZ_SCWB01000001.1"/>
</dbReference>
<reference evidence="1 2" key="1">
    <citation type="submission" date="2019-01" db="EMBL/GenBank/DDBJ databases">
        <title>Draft genome sequences of the type strains of six Macrococcus species.</title>
        <authorList>
            <person name="Mazhar S."/>
            <person name="Altermann E."/>
            <person name="Hill C."/>
            <person name="Mcauliffe O."/>
        </authorList>
    </citation>
    <scope>NUCLEOTIDE SEQUENCE [LARGE SCALE GENOMIC DNA]</scope>
    <source>
        <strain evidence="1 2">CCM4815</strain>
    </source>
</reference>
<dbReference type="InterPro" id="IPR009776">
    <property type="entry name" value="Spore_0_M"/>
</dbReference>